<accession>A0A7X2WVJ4</accession>
<evidence type="ECO:0000256" key="2">
    <source>
        <dbReference type="ARBA" id="ARBA00006939"/>
    </source>
</evidence>
<sequence>MRCNFSSLSPVMQALLAGLFNWFCTLIGASLVFFVKTIHQKFMDMMMGLAAGIMTAAAVWPLLVPSLDYSQSIAANRFYWLTTAVGSIVGGLFIRFINYLVPDLHLNHQMSDKEGILNPKRPLSKTMLLYLVVVFHNILEGLAVGVAFASVANLATRLSFT</sequence>
<evidence type="ECO:0000313" key="6">
    <source>
        <dbReference type="Proteomes" id="UP000462658"/>
    </source>
</evidence>
<evidence type="ECO:0000256" key="3">
    <source>
        <dbReference type="ARBA" id="ARBA00022475"/>
    </source>
</evidence>
<name>A0A7X2WVJ4_STRPA</name>
<dbReference type="PANTHER" id="PTHR11040:SF211">
    <property type="entry name" value="ZINC TRANSPORTER ZIP11"/>
    <property type="match status" value="1"/>
</dbReference>
<comment type="caution">
    <text evidence="5">The sequence shown here is derived from an EMBL/GenBank/DDBJ whole genome shotgun (WGS) entry which is preliminary data.</text>
</comment>
<comment type="similarity">
    <text evidence="2">Belongs to the ZIP transporter (TC 2.A.5) family.</text>
</comment>
<reference evidence="5 6" key="1">
    <citation type="journal article" date="2019" name="Nat. Med.">
        <title>A library of human gut bacterial isolates paired with longitudinal multiomics data enables mechanistic microbiome research.</title>
        <authorList>
            <person name="Poyet M."/>
            <person name="Groussin M."/>
            <person name="Gibbons S.M."/>
            <person name="Avila-Pacheco J."/>
            <person name="Jiang X."/>
            <person name="Kearney S.M."/>
            <person name="Perrotta A.R."/>
            <person name="Berdy B."/>
            <person name="Zhao S."/>
            <person name="Lieberman T.D."/>
            <person name="Swanson P.K."/>
            <person name="Smith M."/>
            <person name="Roesemann S."/>
            <person name="Alexander J.E."/>
            <person name="Rich S.A."/>
            <person name="Livny J."/>
            <person name="Vlamakis H."/>
            <person name="Clish C."/>
            <person name="Bullock K."/>
            <person name="Deik A."/>
            <person name="Scott J."/>
            <person name="Pierce K.A."/>
            <person name="Xavier R.J."/>
            <person name="Alm E.J."/>
        </authorList>
    </citation>
    <scope>NUCLEOTIDE SEQUENCE [LARGE SCALE GENOMIC DNA]</scope>
    <source>
        <strain evidence="5 6">BIOML-A10</strain>
    </source>
</reference>
<evidence type="ECO:0000256" key="1">
    <source>
        <dbReference type="ARBA" id="ARBA00004651"/>
    </source>
</evidence>
<keyword evidence="3" id="KW-0472">Membrane</keyword>
<dbReference type="Proteomes" id="UP000462658">
    <property type="component" value="Unassembled WGS sequence"/>
</dbReference>
<proteinExistence type="inferred from homology"/>
<keyword evidence="3" id="KW-1003">Cell membrane</keyword>
<dbReference type="PANTHER" id="PTHR11040">
    <property type="entry name" value="ZINC/IRON TRANSPORTER"/>
    <property type="match status" value="1"/>
</dbReference>
<gene>
    <name evidence="5" type="ORF">GMC80_07065</name>
</gene>
<evidence type="ECO:0000313" key="5">
    <source>
        <dbReference type="EMBL" id="MTR63087.1"/>
    </source>
</evidence>
<protein>
    <submittedName>
        <fullName evidence="5">ZIP family metal transporter</fullName>
    </submittedName>
</protein>
<evidence type="ECO:0000256" key="4">
    <source>
        <dbReference type="ARBA" id="ARBA00022833"/>
    </source>
</evidence>
<keyword evidence="4" id="KW-0862">Zinc</keyword>
<dbReference type="GO" id="GO:0005886">
    <property type="term" value="C:plasma membrane"/>
    <property type="evidence" value="ECO:0007669"/>
    <property type="project" value="UniProtKB-SubCell"/>
</dbReference>
<organism evidence="5 6">
    <name type="scientific">Streptococcus parasanguinis</name>
    <dbReference type="NCBI Taxonomy" id="1318"/>
    <lineage>
        <taxon>Bacteria</taxon>
        <taxon>Bacillati</taxon>
        <taxon>Bacillota</taxon>
        <taxon>Bacilli</taxon>
        <taxon>Lactobacillales</taxon>
        <taxon>Streptococcaceae</taxon>
        <taxon>Streptococcus</taxon>
    </lineage>
</organism>
<dbReference type="GO" id="GO:0005385">
    <property type="term" value="F:zinc ion transmembrane transporter activity"/>
    <property type="evidence" value="ECO:0007669"/>
    <property type="project" value="TreeGrafter"/>
</dbReference>
<comment type="subcellular location">
    <subcellularLocation>
        <location evidence="1">Cell membrane</location>
        <topology evidence="1">Multi-pass membrane protein</topology>
    </subcellularLocation>
</comment>
<dbReference type="AlphaFoldDB" id="A0A7X2WVJ4"/>
<dbReference type="EMBL" id="WMZA01000003">
    <property type="protein sequence ID" value="MTR63087.1"/>
    <property type="molecule type" value="Genomic_DNA"/>
</dbReference>